<name>A0A4Q9MA32_9APHY</name>
<organism evidence="1">
    <name type="scientific">Dichomitus squalens</name>
    <dbReference type="NCBI Taxonomy" id="114155"/>
    <lineage>
        <taxon>Eukaryota</taxon>
        <taxon>Fungi</taxon>
        <taxon>Dikarya</taxon>
        <taxon>Basidiomycota</taxon>
        <taxon>Agaricomycotina</taxon>
        <taxon>Agaricomycetes</taxon>
        <taxon>Polyporales</taxon>
        <taxon>Polyporaceae</taxon>
        <taxon>Dichomitus</taxon>
    </lineage>
</organism>
<gene>
    <name evidence="1" type="ORF">BD311DRAFT_767320</name>
</gene>
<reference evidence="1" key="1">
    <citation type="submission" date="2019-01" db="EMBL/GenBank/DDBJ databases">
        <title>Draft genome sequences of three monokaryotic isolates of the white-rot basidiomycete fungus Dichomitus squalens.</title>
        <authorList>
            <consortium name="DOE Joint Genome Institute"/>
            <person name="Lopez S.C."/>
            <person name="Andreopoulos B."/>
            <person name="Pangilinan J."/>
            <person name="Lipzen A."/>
            <person name="Riley R."/>
            <person name="Ahrendt S."/>
            <person name="Ng V."/>
            <person name="Barry K."/>
            <person name="Daum C."/>
            <person name="Grigoriev I.V."/>
            <person name="Hilden K.S."/>
            <person name="Makela M.R."/>
            <person name="de Vries R.P."/>
        </authorList>
    </citation>
    <scope>NUCLEOTIDE SEQUENCE [LARGE SCALE GENOMIC DNA]</scope>
    <source>
        <strain evidence="1">OM18370.1</strain>
    </source>
</reference>
<dbReference type="Proteomes" id="UP000292957">
    <property type="component" value="Unassembled WGS sequence"/>
</dbReference>
<sequence>MSCNQHLLPLPGASTRSKIINLCKRKLKLVRTSPASHLHKPQNAYSLLVAQTLAVLCYSRRSVVVGIFPRIPPCRSLPRLRRNSIYFGLWLEEYGQLPARSFVHRVLSKCKV</sequence>
<accession>A0A4Q9MA32</accession>
<dbReference type="EMBL" id="ML143489">
    <property type="protein sequence ID" value="TBU24024.1"/>
    <property type="molecule type" value="Genomic_DNA"/>
</dbReference>
<proteinExistence type="predicted"/>
<dbReference type="AlphaFoldDB" id="A0A4Q9MA32"/>
<evidence type="ECO:0000313" key="1">
    <source>
        <dbReference type="EMBL" id="TBU24024.1"/>
    </source>
</evidence>
<protein>
    <submittedName>
        <fullName evidence="1">Uncharacterized protein</fullName>
    </submittedName>
</protein>